<reference evidence="1" key="1">
    <citation type="journal article" date="2019" name="bioRxiv">
        <title>The Genome of the Zebra Mussel, Dreissena polymorpha: A Resource for Invasive Species Research.</title>
        <authorList>
            <person name="McCartney M.A."/>
            <person name="Auch B."/>
            <person name="Kono T."/>
            <person name="Mallez S."/>
            <person name="Zhang Y."/>
            <person name="Obille A."/>
            <person name="Becker A."/>
            <person name="Abrahante J.E."/>
            <person name="Garbe J."/>
            <person name="Badalamenti J.P."/>
            <person name="Herman A."/>
            <person name="Mangelson H."/>
            <person name="Liachko I."/>
            <person name="Sullivan S."/>
            <person name="Sone E.D."/>
            <person name="Koren S."/>
            <person name="Silverstein K.A.T."/>
            <person name="Beckman K.B."/>
            <person name="Gohl D.M."/>
        </authorList>
    </citation>
    <scope>NUCLEOTIDE SEQUENCE</scope>
    <source>
        <strain evidence="1">Duluth1</strain>
        <tissue evidence="1">Whole animal</tissue>
    </source>
</reference>
<dbReference type="AlphaFoldDB" id="A0A9D4SAA8"/>
<dbReference type="Proteomes" id="UP000828390">
    <property type="component" value="Unassembled WGS sequence"/>
</dbReference>
<comment type="caution">
    <text evidence="1">The sequence shown here is derived from an EMBL/GenBank/DDBJ whole genome shotgun (WGS) entry which is preliminary data.</text>
</comment>
<sequence>MVVIQLGDTSYDGEHRSYNLVVEMFTSQQRTPRRRGFLNDFRARRVSVVCGKQSPLGLE</sequence>
<evidence type="ECO:0000313" key="2">
    <source>
        <dbReference type="Proteomes" id="UP000828390"/>
    </source>
</evidence>
<reference evidence="1" key="2">
    <citation type="submission" date="2020-11" db="EMBL/GenBank/DDBJ databases">
        <authorList>
            <person name="McCartney M.A."/>
            <person name="Auch B."/>
            <person name="Kono T."/>
            <person name="Mallez S."/>
            <person name="Becker A."/>
            <person name="Gohl D.M."/>
            <person name="Silverstein K.A.T."/>
            <person name="Koren S."/>
            <person name="Bechman K.B."/>
            <person name="Herman A."/>
            <person name="Abrahante J.E."/>
            <person name="Garbe J."/>
        </authorList>
    </citation>
    <scope>NUCLEOTIDE SEQUENCE</scope>
    <source>
        <strain evidence="1">Duluth1</strain>
        <tissue evidence="1">Whole animal</tissue>
    </source>
</reference>
<organism evidence="1 2">
    <name type="scientific">Dreissena polymorpha</name>
    <name type="common">Zebra mussel</name>
    <name type="synonym">Mytilus polymorpha</name>
    <dbReference type="NCBI Taxonomy" id="45954"/>
    <lineage>
        <taxon>Eukaryota</taxon>
        <taxon>Metazoa</taxon>
        <taxon>Spiralia</taxon>
        <taxon>Lophotrochozoa</taxon>
        <taxon>Mollusca</taxon>
        <taxon>Bivalvia</taxon>
        <taxon>Autobranchia</taxon>
        <taxon>Heteroconchia</taxon>
        <taxon>Euheterodonta</taxon>
        <taxon>Imparidentia</taxon>
        <taxon>Neoheterodontei</taxon>
        <taxon>Myida</taxon>
        <taxon>Dreissenoidea</taxon>
        <taxon>Dreissenidae</taxon>
        <taxon>Dreissena</taxon>
    </lineage>
</organism>
<keyword evidence="2" id="KW-1185">Reference proteome</keyword>
<dbReference type="EMBL" id="JAIWYP010000001">
    <property type="protein sequence ID" value="KAH3896368.1"/>
    <property type="molecule type" value="Genomic_DNA"/>
</dbReference>
<protein>
    <submittedName>
        <fullName evidence="1">Uncharacterized protein</fullName>
    </submittedName>
</protein>
<accession>A0A9D4SAA8</accession>
<gene>
    <name evidence="1" type="ORF">DPMN_020544</name>
</gene>
<evidence type="ECO:0000313" key="1">
    <source>
        <dbReference type="EMBL" id="KAH3896368.1"/>
    </source>
</evidence>
<proteinExistence type="predicted"/>
<name>A0A9D4SAA8_DREPO</name>